<evidence type="ECO:0000313" key="3">
    <source>
        <dbReference type="Proteomes" id="UP000814176"/>
    </source>
</evidence>
<dbReference type="RefSeq" id="XP_047772354.1">
    <property type="nucleotide sequence ID" value="XM_047921957.1"/>
</dbReference>
<accession>A0ABQ8JX87</accession>
<proteinExistence type="predicted"/>
<comment type="caution">
    <text evidence="2">The sequence shown here is derived from an EMBL/GenBank/DDBJ whole genome shotgun (WGS) entry which is preliminary data.</text>
</comment>
<dbReference type="EMBL" id="JADCUA010000049">
    <property type="protein sequence ID" value="KAH9828698.1"/>
    <property type="molecule type" value="Genomic_DNA"/>
</dbReference>
<name>A0ABQ8JX87_9APHY</name>
<gene>
    <name evidence="2" type="ORF">C8Q71DRAFT_728486</name>
</gene>
<reference evidence="2 3" key="1">
    <citation type="journal article" date="2021" name="Environ. Microbiol.">
        <title>Gene family expansions and transcriptome signatures uncover fungal adaptations to wood decay.</title>
        <authorList>
            <person name="Hage H."/>
            <person name="Miyauchi S."/>
            <person name="Viragh M."/>
            <person name="Drula E."/>
            <person name="Min B."/>
            <person name="Chaduli D."/>
            <person name="Navarro D."/>
            <person name="Favel A."/>
            <person name="Norest M."/>
            <person name="Lesage-Meessen L."/>
            <person name="Balint B."/>
            <person name="Merenyi Z."/>
            <person name="de Eugenio L."/>
            <person name="Morin E."/>
            <person name="Martinez A.T."/>
            <person name="Baldrian P."/>
            <person name="Stursova M."/>
            <person name="Martinez M.J."/>
            <person name="Novotny C."/>
            <person name="Magnuson J.K."/>
            <person name="Spatafora J.W."/>
            <person name="Maurice S."/>
            <person name="Pangilinan J."/>
            <person name="Andreopoulos W."/>
            <person name="LaButti K."/>
            <person name="Hundley H."/>
            <person name="Na H."/>
            <person name="Kuo A."/>
            <person name="Barry K."/>
            <person name="Lipzen A."/>
            <person name="Henrissat B."/>
            <person name="Riley R."/>
            <person name="Ahrendt S."/>
            <person name="Nagy L.G."/>
            <person name="Grigoriev I.V."/>
            <person name="Martin F."/>
            <person name="Rosso M.N."/>
        </authorList>
    </citation>
    <scope>NUCLEOTIDE SEQUENCE [LARGE SCALE GENOMIC DNA]</scope>
    <source>
        <strain evidence="2 3">CIRM-BRFM 1785</strain>
    </source>
</reference>
<feature type="compositionally biased region" description="Basic residues" evidence="1">
    <location>
        <begin position="164"/>
        <end position="179"/>
    </location>
</feature>
<dbReference type="GeneID" id="72002689"/>
<dbReference type="Proteomes" id="UP000814176">
    <property type="component" value="Unassembled WGS sequence"/>
</dbReference>
<evidence type="ECO:0000256" key="1">
    <source>
        <dbReference type="SAM" id="MobiDB-lite"/>
    </source>
</evidence>
<protein>
    <submittedName>
        <fullName evidence="2">Uncharacterized protein</fullName>
    </submittedName>
</protein>
<feature type="region of interest" description="Disordered" evidence="1">
    <location>
        <begin position="131"/>
        <end position="179"/>
    </location>
</feature>
<evidence type="ECO:0000313" key="2">
    <source>
        <dbReference type="EMBL" id="KAH9828698.1"/>
    </source>
</evidence>
<feature type="compositionally biased region" description="Basic residues" evidence="1">
    <location>
        <begin position="200"/>
        <end position="212"/>
    </location>
</feature>
<keyword evidence="3" id="KW-1185">Reference proteome</keyword>
<sequence length="336" mass="37376">MPVFCLCAVPNCVKIDKLLEPKGAVEVDLRHLHWRQIELVCELRLSPKPPALAVLLFLKASSLAYLGISSRMGFHNGVEGYSGLVFTATEAQFSLEEALETAFDHFRDPRSFRQDAEEGLAGEEMDQDMAEEDMAEGVSAGDHEVSNTAEEQEHDEAAASVKPKQTRNKLSAHAKKKAKKAKKLQQAAAVREAVQESHVKRNVRRSRAHTKAWRQEMHGDGSSTTASTKWSRQRHVISAVAIQLTVELDCLPVTSTGYSAWRNETKAGIGQHKETTLESLIEQGFDYMEWDGMTAVPILDHEGRVIALLAGHPADAMWHKVTDDLINDLKALERDF</sequence>
<organism evidence="2 3">
    <name type="scientific">Rhodofomes roseus</name>
    <dbReference type="NCBI Taxonomy" id="34475"/>
    <lineage>
        <taxon>Eukaryota</taxon>
        <taxon>Fungi</taxon>
        <taxon>Dikarya</taxon>
        <taxon>Basidiomycota</taxon>
        <taxon>Agaricomycotina</taxon>
        <taxon>Agaricomycetes</taxon>
        <taxon>Polyporales</taxon>
        <taxon>Rhodofomes</taxon>
    </lineage>
</organism>
<feature type="region of interest" description="Disordered" evidence="1">
    <location>
        <begin position="193"/>
        <end position="229"/>
    </location>
</feature>